<gene>
    <name evidence="1" type="ORF">DF3PA_120022</name>
</gene>
<dbReference type="AlphaFoldDB" id="A0A564WAA9"/>
<protein>
    <submittedName>
        <fullName evidence="1">Uncharacterized protein</fullName>
    </submittedName>
</protein>
<evidence type="ECO:0000313" key="1">
    <source>
        <dbReference type="EMBL" id="VUX45420.1"/>
    </source>
</evidence>
<keyword evidence="2" id="KW-1185">Reference proteome</keyword>
<dbReference type="Proteomes" id="UP000326641">
    <property type="component" value="Unassembled WGS sequence"/>
</dbReference>
<evidence type="ECO:0000313" key="2">
    <source>
        <dbReference type="Proteomes" id="UP000326641"/>
    </source>
</evidence>
<comment type="caution">
    <text evidence="1">The sequence shown here is derived from an EMBL/GenBank/DDBJ whole genome shotgun (WGS) entry which is preliminary data.</text>
</comment>
<accession>A0A564WAA9</accession>
<dbReference type="InterPro" id="IPR003787">
    <property type="entry name" value="Sulphur_relay_DsrE/F-like"/>
</dbReference>
<dbReference type="Gene3D" id="3.40.1260.10">
    <property type="entry name" value="DsrEFH-like"/>
    <property type="match status" value="1"/>
</dbReference>
<reference evidence="1" key="1">
    <citation type="submission" date="2018-11" db="EMBL/GenBank/DDBJ databases">
        <authorList>
            <person name="Onetto C."/>
        </authorList>
    </citation>
    <scope>NUCLEOTIDE SEQUENCE [LARGE SCALE GENOMIC DNA]</scope>
</reference>
<dbReference type="SUPFAM" id="SSF75169">
    <property type="entry name" value="DsrEFH-like"/>
    <property type="match status" value="1"/>
</dbReference>
<dbReference type="EMBL" id="UXAT02000004">
    <property type="protein sequence ID" value="VUX45420.1"/>
    <property type="molecule type" value="Genomic_DNA"/>
</dbReference>
<proteinExistence type="predicted"/>
<dbReference type="Pfam" id="PF02635">
    <property type="entry name" value="DsrE"/>
    <property type="match status" value="1"/>
</dbReference>
<name>A0A564WAA9_9PROT</name>
<organism evidence="1 2">
    <name type="scientific">Candidatus Defluviicoccus seviourii</name>
    <dbReference type="NCBI Taxonomy" id="2565273"/>
    <lineage>
        <taxon>Bacteria</taxon>
        <taxon>Pseudomonadati</taxon>
        <taxon>Pseudomonadota</taxon>
        <taxon>Alphaproteobacteria</taxon>
        <taxon>Rhodospirillales</taxon>
        <taxon>Rhodospirillaceae</taxon>
        <taxon>Defluviicoccus</taxon>
    </lineage>
</organism>
<dbReference type="InterPro" id="IPR027396">
    <property type="entry name" value="DsrEFH-like"/>
</dbReference>
<sequence length="164" mass="17742">MLAMKVQARDQPVCLHTRITRGTPQMKSMITALMLAVFVLATPTAQPRAADAPNTLFVNLTTDDAWTNEMGLFYAEKVLDAGHPVVVFMNVRAVRFAVKDVPTQLKPAQDALKALMAKGAKVHVCGMCTKRAGLSQEQWIEGTVAGGAETIAIQMNPATQVLSY</sequence>